<evidence type="ECO:0000313" key="2">
    <source>
        <dbReference type="Proteomes" id="UP000054683"/>
    </source>
</evidence>
<dbReference type="RefSeq" id="WP_062085361.1">
    <property type="nucleotide sequence ID" value="NZ_FCOK02000015.1"/>
</dbReference>
<organism evidence="1 2">
    <name type="scientific">Caballeronia udeis</name>
    <dbReference type="NCBI Taxonomy" id="1232866"/>
    <lineage>
        <taxon>Bacteria</taxon>
        <taxon>Pseudomonadati</taxon>
        <taxon>Pseudomonadota</taxon>
        <taxon>Betaproteobacteria</taxon>
        <taxon>Burkholderiales</taxon>
        <taxon>Burkholderiaceae</taxon>
        <taxon>Caballeronia</taxon>
    </lineage>
</organism>
<proteinExistence type="predicted"/>
<dbReference type="Proteomes" id="UP000054683">
    <property type="component" value="Unassembled WGS sequence"/>
</dbReference>
<evidence type="ECO:0000313" key="1">
    <source>
        <dbReference type="EMBL" id="SAL31855.1"/>
    </source>
</evidence>
<name>A0A158GIC0_9BURK</name>
<dbReference type="Gene3D" id="1.10.700.10">
    <property type="entry name" value="Dioxygenase LigAB, LigA subunit"/>
    <property type="match status" value="1"/>
</dbReference>
<accession>A0A158GIC0</accession>
<gene>
    <name evidence="1" type="ORF">AWB69_02715</name>
</gene>
<keyword evidence="1" id="KW-0560">Oxidoreductase</keyword>
<protein>
    <submittedName>
        <fullName evidence="1">Aromatic-ring-opening dioxygenase LigAB, LigA subunit</fullName>
    </submittedName>
</protein>
<reference evidence="1 2" key="1">
    <citation type="submission" date="2016-01" db="EMBL/GenBank/DDBJ databases">
        <authorList>
            <person name="Oliw E.H."/>
        </authorList>
    </citation>
    <scope>NUCLEOTIDE SEQUENCE [LARGE SCALE GENOMIC DNA]</scope>
    <source>
        <strain evidence="1">LMG 27134</strain>
    </source>
</reference>
<dbReference type="InterPro" id="IPR036622">
    <property type="entry name" value="LigA_sf"/>
</dbReference>
<dbReference type="GO" id="GO:0051213">
    <property type="term" value="F:dioxygenase activity"/>
    <property type="evidence" value="ECO:0007669"/>
    <property type="project" value="UniProtKB-KW"/>
</dbReference>
<sequence>MSIYTVERVLWDLHAQPDLASRFRAEPEGVLDGYTLEGDERGLVMSLDVRAMADRGASQMLLFVAWMALQGPGTTPEYMRRMNTRL</sequence>
<dbReference type="AlphaFoldDB" id="A0A158GIC0"/>
<dbReference type="SUPFAM" id="SSF48076">
    <property type="entry name" value="LigA subunit of an aromatic-ring-opening dioxygenase LigAB"/>
    <property type="match status" value="1"/>
</dbReference>
<keyword evidence="1" id="KW-0223">Dioxygenase</keyword>
<dbReference type="EMBL" id="FCOK02000015">
    <property type="protein sequence ID" value="SAL31855.1"/>
    <property type="molecule type" value="Genomic_DNA"/>
</dbReference>